<sequence length="544" mass="60952">MVYIHPRTIKSGDSLSIHTSLLPGLSTHIMTGIVEILTARRGSLRPFRAYPLKASRSRSLSQEEERSHTQNLSSSSPPSHSISFSPSSTFLSFPSTVSSRSSSFSSSYFSSSSSSSSSSPRSSCSVSPSSFSSYSSSLRRFSHSQSSSRSSSSLTPLLSGLLPLSSLPSSSSLTSRVFSSLTASSSPDTSSFQHFVKSVGRRRRPTKSVPPLLRKEVKPCSVLPSQKEREAHLSFVWTSRLSDLIPGRVTDSSCSIRRRKERITHKWIDRDLGLFTNAPKTCASSDIDHVSTEGRDEVYCHGSGVYTPSSWRRSKFKTHSLVPFSLLEKRRSYSTLSDLHLSGYHERDEIEEAREEEKEEEKGSFVPPQGQSEAKEERLPTLPGVVEDVFEVVPHAPRRCSGCGVEFQSDDPSKQGYLAKEKKEEWYSDRYKVLPKAKGVEVDFVPDGVEVLTIKSPRFRQRTRLLLCRRCYRIQMYKHLDGMWEAHANEQDALLPSQPPDLVINTILKSMKKESIVFKIVDICDLETSVVPELFHACRTKRLH</sequence>
<feature type="region of interest" description="Disordered" evidence="1">
    <location>
        <begin position="348"/>
        <end position="378"/>
    </location>
</feature>
<dbReference type="RefSeq" id="XP_067917032.1">
    <property type="nucleotide sequence ID" value="XM_068070992.1"/>
</dbReference>
<name>A0A2C6KF53_9APIC</name>
<accession>A0A2C6KF53</accession>
<gene>
    <name evidence="2" type="ORF">CSUI_010891</name>
</gene>
<dbReference type="GeneID" id="94434203"/>
<protein>
    <submittedName>
        <fullName evidence="2">Uncharacterized protein</fullName>
    </submittedName>
</protein>
<evidence type="ECO:0000313" key="3">
    <source>
        <dbReference type="Proteomes" id="UP000221165"/>
    </source>
</evidence>
<reference evidence="2 3" key="1">
    <citation type="journal article" date="2017" name="Int. J. Parasitol.">
        <title>The genome of the protozoan parasite Cystoisospora suis and a reverse vaccinology approach to identify vaccine candidates.</title>
        <authorList>
            <person name="Palmieri N."/>
            <person name="Shrestha A."/>
            <person name="Ruttkowski B."/>
            <person name="Beck T."/>
            <person name="Vogl C."/>
            <person name="Tomley F."/>
            <person name="Blake D.P."/>
            <person name="Joachim A."/>
        </authorList>
    </citation>
    <scope>NUCLEOTIDE SEQUENCE [LARGE SCALE GENOMIC DNA]</scope>
    <source>
        <strain evidence="2 3">Wien I</strain>
    </source>
</reference>
<feature type="compositionally biased region" description="Acidic residues" evidence="1">
    <location>
        <begin position="349"/>
        <end position="359"/>
    </location>
</feature>
<proteinExistence type="predicted"/>
<comment type="caution">
    <text evidence="2">The sequence shown here is derived from an EMBL/GenBank/DDBJ whole genome shotgun (WGS) entry which is preliminary data.</text>
</comment>
<dbReference type="AlphaFoldDB" id="A0A2C6KF53"/>
<organism evidence="2 3">
    <name type="scientific">Cystoisospora suis</name>
    <dbReference type="NCBI Taxonomy" id="483139"/>
    <lineage>
        <taxon>Eukaryota</taxon>
        <taxon>Sar</taxon>
        <taxon>Alveolata</taxon>
        <taxon>Apicomplexa</taxon>
        <taxon>Conoidasida</taxon>
        <taxon>Coccidia</taxon>
        <taxon>Eucoccidiorida</taxon>
        <taxon>Eimeriorina</taxon>
        <taxon>Sarcocystidae</taxon>
        <taxon>Cystoisospora</taxon>
    </lineage>
</organism>
<dbReference type="EMBL" id="MIGC01008747">
    <property type="protein sequence ID" value="PHJ15298.1"/>
    <property type="molecule type" value="Genomic_DNA"/>
</dbReference>
<evidence type="ECO:0000313" key="2">
    <source>
        <dbReference type="EMBL" id="PHJ15298.1"/>
    </source>
</evidence>
<dbReference type="VEuPathDB" id="ToxoDB:CSUI_010891"/>
<feature type="compositionally biased region" description="Low complexity" evidence="1">
    <location>
        <begin position="181"/>
        <end position="191"/>
    </location>
</feature>
<dbReference type="Proteomes" id="UP000221165">
    <property type="component" value="Unassembled WGS sequence"/>
</dbReference>
<dbReference type="OrthoDB" id="1696305at2759"/>
<feature type="non-terminal residue" evidence="2">
    <location>
        <position position="544"/>
    </location>
</feature>
<feature type="region of interest" description="Disordered" evidence="1">
    <location>
        <begin position="55"/>
        <end position="80"/>
    </location>
</feature>
<evidence type="ECO:0000256" key="1">
    <source>
        <dbReference type="SAM" id="MobiDB-lite"/>
    </source>
</evidence>
<keyword evidence="3" id="KW-1185">Reference proteome</keyword>
<feature type="region of interest" description="Disordered" evidence="1">
    <location>
        <begin position="181"/>
        <end position="209"/>
    </location>
</feature>